<dbReference type="Proteomes" id="UP000199679">
    <property type="component" value="Chromosome I"/>
</dbReference>
<organism evidence="1 2">
    <name type="scientific">Mucilaginibacter mallensis</name>
    <dbReference type="NCBI Taxonomy" id="652787"/>
    <lineage>
        <taxon>Bacteria</taxon>
        <taxon>Pseudomonadati</taxon>
        <taxon>Bacteroidota</taxon>
        <taxon>Sphingobacteriia</taxon>
        <taxon>Sphingobacteriales</taxon>
        <taxon>Sphingobacteriaceae</taxon>
        <taxon>Mucilaginibacter</taxon>
    </lineage>
</organism>
<name>A0A1H1TBN3_MUCMA</name>
<dbReference type="STRING" id="652787.SAMN05216490_1407"/>
<gene>
    <name evidence="1" type="ORF">SAMN05216490_1407</name>
</gene>
<sequence length="170" mass="19104">MFDSMRINIKWKIGFIAIFLLIAGFMQKGMAQQEFKKSTFYDTMASGDLAAVENQLAVIQGSSIANKEGYEGAMLMRKAGLVKGAKTRLDLFKAGRIKLETAIAADNDNTEFHFLRLAIEEHAPKIVKYHSDIDKDKAIVQKNYKNLSPSVQHAILDYCKNSKVLHAEDF</sequence>
<accession>A0A1H1TBN3</accession>
<dbReference type="EMBL" id="LT629740">
    <property type="protein sequence ID" value="SDS57672.1"/>
    <property type="molecule type" value="Genomic_DNA"/>
</dbReference>
<evidence type="ECO:0000313" key="1">
    <source>
        <dbReference type="EMBL" id="SDS57672.1"/>
    </source>
</evidence>
<protein>
    <submittedName>
        <fullName evidence="1">Uncharacterized protein</fullName>
    </submittedName>
</protein>
<reference evidence="1 2" key="1">
    <citation type="submission" date="2016-10" db="EMBL/GenBank/DDBJ databases">
        <authorList>
            <person name="de Groot N.N."/>
        </authorList>
    </citation>
    <scope>NUCLEOTIDE SEQUENCE [LARGE SCALE GENOMIC DNA]</scope>
    <source>
        <strain evidence="1 2">MP1X4</strain>
    </source>
</reference>
<dbReference type="AlphaFoldDB" id="A0A1H1TBN3"/>
<keyword evidence="2" id="KW-1185">Reference proteome</keyword>
<proteinExistence type="predicted"/>
<evidence type="ECO:0000313" key="2">
    <source>
        <dbReference type="Proteomes" id="UP000199679"/>
    </source>
</evidence>